<dbReference type="AlphaFoldDB" id="A0A7S8C9J4"/>
<feature type="domain" description="N-acetyltransferase" evidence="1">
    <location>
        <begin position="1"/>
        <end position="148"/>
    </location>
</feature>
<dbReference type="PANTHER" id="PTHR43072">
    <property type="entry name" value="N-ACETYLTRANSFERASE"/>
    <property type="match status" value="1"/>
</dbReference>
<dbReference type="CDD" id="cd04301">
    <property type="entry name" value="NAT_SF"/>
    <property type="match status" value="1"/>
</dbReference>
<name>A0A7S8C9J4_9BACI</name>
<dbReference type="KEGG" id="mcui:G8O30_02565"/>
<dbReference type="PANTHER" id="PTHR43072:SF60">
    <property type="entry name" value="L-2,4-DIAMINOBUTYRIC ACID ACETYLTRANSFERASE"/>
    <property type="match status" value="1"/>
</dbReference>
<sequence length="148" mass="16632">MNIITVTENQLGLLAPLFNDYRMFYEKESDVEGATAFLKERIINKESTIFLAMIDAQPVGFVQLYPVFSSVAMQRAYILNDLFVASSARKSGVGQALMEKAFAFCQSENARYVMLETDLSNKKAQALYEKMGMVVNPEVLFYVKGLAD</sequence>
<dbReference type="InterPro" id="IPR000182">
    <property type="entry name" value="GNAT_dom"/>
</dbReference>
<protein>
    <submittedName>
        <fullName evidence="2">GNAT family N-acetyltransferase</fullName>
    </submittedName>
</protein>
<dbReference type="Proteomes" id="UP000593626">
    <property type="component" value="Chromosome"/>
</dbReference>
<keyword evidence="2" id="KW-0808">Transferase</keyword>
<evidence type="ECO:0000313" key="2">
    <source>
        <dbReference type="EMBL" id="QPC45917.1"/>
    </source>
</evidence>
<accession>A0A7S8C9J4</accession>
<keyword evidence="3" id="KW-1185">Reference proteome</keyword>
<evidence type="ECO:0000259" key="1">
    <source>
        <dbReference type="PROSITE" id="PS51186"/>
    </source>
</evidence>
<organism evidence="2 3">
    <name type="scientific">Mangrovibacillus cuniculi</name>
    <dbReference type="NCBI Taxonomy" id="2593652"/>
    <lineage>
        <taxon>Bacteria</taxon>
        <taxon>Bacillati</taxon>
        <taxon>Bacillota</taxon>
        <taxon>Bacilli</taxon>
        <taxon>Bacillales</taxon>
        <taxon>Bacillaceae</taxon>
        <taxon>Mangrovibacillus</taxon>
    </lineage>
</organism>
<dbReference type="Pfam" id="PF00583">
    <property type="entry name" value="Acetyltransf_1"/>
    <property type="match status" value="1"/>
</dbReference>
<dbReference type="SUPFAM" id="SSF55729">
    <property type="entry name" value="Acyl-CoA N-acyltransferases (Nat)"/>
    <property type="match status" value="1"/>
</dbReference>
<dbReference type="GO" id="GO:0016747">
    <property type="term" value="F:acyltransferase activity, transferring groups other than amino-acyl groups"/>
    <property type="evidence" value="ECO:0007669"/>
    <property type="project" value="InterPro"/>
</dbReference>
<dbReference type="RefSeq" id="WP_239673437.1">
    <property type="nucleotide sequence ID" value="NZ_CP049742.1"/>
</dbReference>
<reference evidence="2 3" key="1">
    <citation type="submission" date="2019-07" db="EMBL/GenBank/DDBJ databases">
        <title>Genome sequence of 2 isolates from Red Sea Mangroves.</title>
        <authorList>
            <person name="Sefrji F."/>
            <person name="Michoud G."/>
            <person name="Merlino G."/>
            <person name="Daffonchio D."/>
        </authorList>
    </citation>
    <scope>NUCLEOTIDE SEQUENCE [LARGE SCALE GENOMIC DNA]</scope>
    <source>
        <strain evidence="2 3">R1DC41</strain>
    </source>
</reference>
<dbReference type="Gene3D" id="3.40.630.30">
    <property type="match status" value="1"/>
</dbReference>
<evidence type="ECO:0000313" key="3">
    <source>
        <dbReference type="Proteomes" id="UP000593626"/>
    </source>
</evidence>
<dbReference type="InterPro" id="IPR016181">
    <property type="entry name" value="Acyl_CoA_acyltransferase"/>
</dbReference>
<dbReference type="EMBL" id="CP049742">
    <property type="protein sequence ID" value="QPC45917.1"/>
    <property type="molecule type" value="Genomic_DNA"/>
</dbReference>
<proteinExistence type="predicted"/>
<gene>
    <name evidence="2" type="ORF">G8O30_02565</name>
</gene>
<dbReference type="PROSITE" id="PS51186">
    <property type="entry name" value="GNAT"/>
    <property type="match status" value="1"/>
</dbReference>